<dbReference type="Pfam" id="PF00093">
    <property type="entry name" value="VWC"/>
    <property type="match status" value="3"/>
</dbReference>
<dbReference type="SUPFAM" id="SSF57603">
    <property type="entry name" value="FnI-like domain"/>
    <property type="match status" value="4"/>
</dbReference>
<dbReference type="PROSITE" id="PS01208">
    <property type="entry name" value="VWFC_1"/>
    <property type="match status" value="1"/>
</dbReference>
<protein>
    <submittedName>
        <fullName evidence="8">BMP-binding endothelial regulator protein-like</fullName>
    </submittedName>
</protein>
<gene>
    <name evidence="8" type="primary">LOC114332664</name>
</gene>
<dbReference type="SMART" id="SM00832">
    <property type="entry name" value="C8"/>
    <property type="match status" value="1"/>
</dbReference>
<dbReference type="Pfam" id="PF08742">
    <property type="entry name" value="C8"/>
    <property type="match status" value="1"/>
</dbReference>
<dbReference type="InterPro" id="IPR001007">
    <property type="entry name" value="VWF_dom"/>
</dbReference>
<dbReference type="InterPro" id="IPR052424">
    <property type="entry name" value="Kielin_Chordin-BMP_Reg"/>
</dbReference>
<feature type="domain" description="VWFC" evidence="6">
    <location>
        <begin position="214"/>
        <end position="273"/>
    </location>
</feature>
<dbReference type="AlphaFoldDB" id="A0A6P7FZM5"/>
<feature type="domain" description="VWFD" evidence="7">
    <location>
        <begin position="346"/>
        <end position="520"/>
    </location>
</feature>
<dbReference type="Gene3D" id="6.20.200.20">
    <property type="match status" value="3"/>
</dbReference>
<name>A0A6P7FZM5_DIAVI</name>
<dbReference type="InParanoid" id="A0A6P7FZM5"/>
<evidence type="ECO:0000256" key="5">
    <source>
        <dbReference type="SAM" id="SignalP"/>
    </source>
</evidence>
<dbReference type="PANTHER" id="PTHR46698:SF4">
    <property type="entry name" value="CROSSVEINLESS 2"/>
    <property type="match status" value="1"/>
</dbReference>
<accession>A0A6P7FZM5</accession>
<dbReference type="PANTHER" id="PTHR46698">
    <property type="entry name" value="CROSSVEINLESS 2"/>
    <property type="match status" value="1"/>
</dbReference>
<dbReference type="InterPro" id="IPR001846">
    <property type="entry name" value="VWF_type-D"/>
</dbReference>
<feature type="signal peptide" evidence="5">
    <location>
        <begin position="1"/>
        <end position="24"/>
    </location>
</feature>
<dbReference type="GO" id="GO:0030513">
    <property type="term" value="P:positive regulation of BMP signaling pathway"/>
    <property type="evidence" value="ECO:0007669"/>
    <property type="project" value="TreeGrafter"/>
</dbReference>
<organism evidence="8">
    <name type="scientific">Diabrotica virgifera virgifera</name>
    <name type="common">western corn rootworm</name>
    <dbReference type="NCBI Taxonomy" id="50390"/>
    <lineage>
        <taxon>Eukaryota</taxon>
        <taxon>Metazoa</taxon>
        <taxon>Ecdysozoa</taxon>
        <taxon>Arthropoda</taxon>
        <taxon>Hexapoda</taxon>
        <taxon>Insecta</taxon>
        <taxon>Pterygota</taxon>
        <taxon>Neoptera</taxon>
        <taxon>Endopterygota</taxon>
        <taxon>Coleoptera</taxon>
        <taxon>Polyphaga</taxon>
        <taxon>Cucujiformia</taxon>
        <taxon>Chrysomeloidea</taxon>
        <taxon>Chrysomelidae</taxon>
        <taxon>Galerucinae</taxon>
        <taxon>Diabroticina</taxon>
        <taxon>Diabroticites</taxon>
        <taxon>Diabrotica</taxon>
    </lineage>
</organism>
<dbReference type="SMART" id="SM00216">
    <property type="entry name" value="VWD"/>
    <property type="match status" value="1"/>
</dbReference>
<evidence type="ECO:0000259" key="6">
    <source>
        <dbReference type="PROSITE" id="PS50184"/>
    </source>
</evidence>
<keyword evidence="2" id="KW-0964">Secreted</keyword>
<evidence type="ECO:0000256" key="4">
    <source>
        <dbReference type="ARBA" id="ARBA00022737"/>
    </source>
</evidence>
<proteinExistence type="predicted"/>
<keyword evidence="4" id="KW-0677">Repeat</keyword>
<keyword evidence="3 5" id="KW-0732">Signal</keyword>
<dbReference type="Pfam" id="PF00094">
    <property type="entry name" value="VWD"/>
    <property type="match status" value="1"/>
</dbReference>
<feature type="chain" id="PRO_5027863636" evidence="5">
    <location>
        <begin position="25"/>
        <end position="651"/>
    </location>
</feature>
<dbReference type="InterPro" id="IPR014853">
    <property type="entry name" value="VWF/SSPO/ZAN-like_Cys-rich_dom"/>
</dbReference>
<dbReference type="SMART" id="SM00214">
    <property type="entry name" value="VWC"/>
    <property type="match status" value="5"/>
</dbReference>
<feature type="domain" description="VWFC" evidence="6">
    <location>
        <begin position="280"/>
        <end position="342"/>
    </location>
</feature>
<dbReference type="PROSITE" id="PS50184">
    <property type="entry name" value="VWFC_2"/>
    <property type="match status" value="3"/>
</dbReference>
<evidence type="ECO:0000256" key="2">
    <source>
        <dbReference type="ARBA" id="ARBA00022525"/>
    </source>
</evidence>
<dbReference type="RefSeq" id="XP_028138293.1">
    <property type="nucleotide sequence ID" value="XM_028282492.1"/>
</dbReference>
<reference evidence="8" key="1">
    <citation type="submission" date="2025-08" db="UniProtKB">
        <authorList>
            <consortium name="RefSeq"/>
        </authorList>
    </citation>
    <scope>IDENTIFICATION</scope>
    <source>
        <tissue evidence="8">Whole insect</tissue>
    </source>
</reference>
<evidence type="ECO:0000313" key="8">
    <source>
        <dbReference type="RefSeq" id="XP_028138293.1"/>
    </source>
</evidence>
<evidence type="ECO:0000259" key="7">
    <source>
        <dbReference type="PROSITE" id="PS51233"/>
    </source>
</evidence>
<sequence length="651" mass="73342">MALQKVFGFFIFTALYLMVSSTKSQLVGYRKTCSIEGAKVSVDSIEKGKCFSCYCKNGYVTCTDGCPKTEGCHMLVEDGCCKKCRGCIYNGYYHQSDTEWTDPKDPCNILRCEAGVITISTLRCHTPCAKPLPPEPGRCCPTCAECKINEQIVTDDRDVTSDDPCLQCRCTGKKMVCSKKACPVLQCVQQRQIHPMGECCPRCQGTRALVSLKNTCTVKTSLFRQGDKFSVDKCTNCTCTNQTAICNRYTCPILDCAPDLQKSVPGSCCKKCELPEEFRSDCYINGHNYQDGEQWKLDDCKSCMCQRGMPSCAITRCNTTSTTCAYGTKFQKVSGECCPRCVEVEGTCMVFGDPHYKTFDGKIYTFKGIGKYQLTADCTNHTFFVRVANVLLDGSSSTTRRVSIKYLNARLNLQQKGRIKFNGTVKTIPFQVDGKFKAEKKKDNSVEIILNNGVKVYWNFKSFVEVTVPATLKNHVCGLCGNFNYDVKDDLTSKAGKMLSDKEILAFGASWCLGSRFECAKKIRVQKLEKPLTPMRKSACRYFNSDTFSSCRSKLSTLKYFKACKMDMDHCKGHKCYCDSLTAYVRECERLGVNLNNWQKYTLCDLAHMRNLKRNPKRLRQRKRNEQQALLLKQMPKVLNRTRSSVGVPLT</sequence>
<dbReference type="PROSITE" id="PS51233">
    <property type="entry name" value="VWFD"/>
    <property type="match status" value="1"/>
</dbReference>
<feature type="domain" description="VWFC" evidence="6">
    <location>
        <begin position="144"/>
        <end position="204"/>
    </location>
</feature>
<evidence type="ECO:0000256" key="1">
    <source>
        <dbReference type="ARBA" id="ARBA00004613"/>
    </source>
</evidence>
<dbReference type="Gene3D" id="2.10.70.10">
    <property type="entry name" value="Complement Module, domain 1"/>
    <property type="match status" value="1"/>
</dbReference>
<comment type="subcellular location">
    <subcellularLocation>
        <location evidence="1">Secreted</location>
    </subcellularLocation>
</comment>
<dbReference type="GO" id="GO:0005576">
    <property type="term" value="C:extracellular region"/>
    <property type="evidence" value="ECO:0007669"/>
    <property type="project" value="UniProtKB-SubCell"/>
</dbReference>
<dbReference type="FunCoup" id="A0A6P7FZM5">
    <property type="interactions" value="169"/>
</dbReference>
<evidence type="ECO:0000256" key="3">
    <source>
        <dbReference type="ARBA" id="ARBA00022729"/>
    </source>
</evidence>
<dbReference type="GO" id="GO:0036122">
    <property type="term" value="F:BMP binding"/>
    <property type="evidence" value="ECO:0007669"/>
    <property type="project" value="TreeGrafter"/>
</dbReference>